<sequence>MHTFNSVLDRQPKRAYLYFIFIIWQKYLSHL</sequence>
<dbReference type="EMBL" id="BK015864">
    <property type="protein sequence ID" value="DAD70389.1"/>
    <property type="molecule type" value="Genomic_DNA"/>
</dbReference>
<protein>
    <submittedName>
        <fullName evidence="1">Uncharacterized protein</fullName>
    </submittedName>
</protein>
<evidence type="ECO:0000313" key="1">
    <source>
        <dbReference type="EMBL" id="DAD70389.1"/>
    </source>
</evidence>
<proteinExistence type="predicted"/>
<name>A0A8S5LJV5_9CAUD</name>
<organism evidence="1">
    <name type="scientific">Siphoviridae sp. ctomJ2</name>
    <dbReference type="NCBI Taxonomy" id="2827593"/>
    <lineage>
        <taxon>Viruses</taxon>
        <taxon>Duplodnaviria</taxon>
        <taxon>Heunggongvirae</taxon>
        <taxon>Uroviricota</taxon>
        <taxon>Caudoviricetes</taxon>
    </lineage>
</organism>
<reference evidence="1" key="1">
    <citation type="journal article" date="2021" name="Proc. Natl. Acad. Sci. U.S.A.">
        <title>A Catalog of Tens of Thousands of Viruses from Human Metagenomes Reveals Hidden Associations with Chronic Diseases.</title>
        <authorList>
            <person name="Tisza M.J."/>
            <person name="Buck C.B."/>
        </authorList>
    </citation>
    <scope>NUCLEOTIDE SEQUENCE</scope>
    <source>
        <strain evidence="1">CtomJ2</strain>
    </source>
</reference>
<accession>A0A8S5LJV5</accession>